<dbReference type="EMBL" id="WIQW01000007">
    <property type="protein sequence ID" value="KAF3109268.1"/>
    <property type="molecule type" value="Genomic_DNA"/>
</dbReference>
<name>A0A7C8NUQ5_ORBOL</name>
<gene>
    <name evidence="2" type="ORF">TWF102_010040</name>
</gene>
<evidence type="ECO:0000313" key="3">
    <source>
        <dbReference type="Proteomes" id="UP000475325"/>
    </source>
</evidence>
<dbReference type="AlphaFoldDB" id="A0A7C8NUQ5"/>
<feature type="region of interest" description="Disordered" evidence="1">
    <location>
        <begin position="120"/>
        <end position="231"/>
    </location>
</feature>
<proteinExistence type="predicted"/>
<organism evidence="2 3">
    <name type="scientific">Orbilia oligospora</name>
    <name type="common">Nematode-trapping fungus</name>
    <name type="synonym">Arthrobotrys oligospora</name>
    <dbReference type="NCBI Taxonomy" id="2813651"/>
    <lineage>
        <taxon>Eukaryota</taxon>
        <taxon>Fungi</taxon>
        <taxon>Dikarya</taxon>
        <taxon>Ascomycota</taxon>
        <taxon>Pezizomycotina</taxon>
        <taxon>Orbiliomycetes</taxon>
        <taxon>Orbiliales</taxon>
        <taxon>Orbiliaceae</taxon>
        <taxon>Orbilia</taxon>
    </lineage>
</organism>
<accession>A0A7C8NUQ5</accession>
<feature type="compositionally biased region" description="Basic and acidic residues" evidence="1">
    <location>
        <begin position="217"/>
        <end position="231"/>
    </location>
</feature>
<dbReference type="Proteomes" id="UP000475325">
    <property type="component" value="Unassembled WGS sequence"/>
</dbReference>
<evidence type="ECO:0000313" key="2">
    <source>
        <dbReference type="EMBL" id="KAF3109268.1"/>
    </source>
</evidence>
<comment type="caution">
    <text evidence="2">The sequence shown here is derived from an EMBL/GenBank/DDBJ whole genome shotgun (WGS) entry which is preliminary data.</text>
</comment>
<reference evidence="2 3" key="1">
    <citation type="submission" date="2019-06" db="EMBL/GenBank/DDBJ databases">
        <authorList>
            <person name="Palmer J.M."/>
        </authorList>
    </citation>
    <scope>NUCLEOTIDE SEQUENCE [LARGE SCALE GENOMIC DNA]</scope>
    <source>
        <strain evidence="2 3">TWF102</strain>
    </source>
</reference>
<feature type="compositionally biased region" description="Basic and acidic residues" evidence="1">
    <location>
        <begin position="142"/>
        <end position="159"/>
    </location>
</feature>
<sequence length="231" mass="27273">MSNFNRSYGRCTCCRDKPCHSDFGRDHSGHCPHCIFWGNNRQPCPWDYCPGDCNETCQPQRPRHGPGRVWAANETRRQQGNQNYPLTDFDDPDLTVCADRAGAERRRLMRFEATFEELYQGETLTNPPHHPIRQQESPPPDYYRDLGFSRDVPRSEPRDIIYPPGRRHHLSRDYNSLQDPNPGPFGISYNEPRDVHRFDPENRRPSTSGFESDWDPWPEHQRQMRGERRYD</sequence>
<feature type="compositionally biased region" description="Basic and acidic residues" evidence="1">
    <location>
        <begin position="191"/>
        <end position="204"/>
    </location>
</feature>
<protein>
    <submittedName>
        <fullName evidence="2">Uncharacterized protein</fullName>
    </submittedName>
</protein>
<evidence type="ECO:0000256" key="1">
    <source>
        <dbReference type="SAM" id="MobiDB-lite"/>
    </source>
</evidence>